<name>A0ABU3CQR8_9FLAO</name>
<keyword evidence="2" id="KW-0121">Carboxypeptidase</keyword>
<dbReference type="Gene3D" id="3.40.50.10740">
    <property type="entry name" value="Class I glutamine amidotransferase-like"/>
    <property type="match status" value="1"/>
</dbReference>
<dbReference type="InterPro" id="IPR029062">
    <property type="entry name" value="Class_I_gatase-like"/>
</dbReference>
<comment type="caution">
    <text evidence="8">The sequence shown here is derived from an EMBL/GenBank/DDBJ whole genome shotgun (WGS) entry which is preliminary data.</text>
</comment>
<keyword evidence="9" id="KW-1185">Reference proteome</keyword>
<keyword evidence="3" id="KW-0645">Protease</keyword>
<dbReference type="PANTHER" id="PTHR30237">
    <property type="entry name" value="MURAMOYLTETRAPEPTIDE CARBOXYPEPTIDASE"/>
    <property type="match status" value="1"/>
</dbReference>
<evidence type="ECO:0000256" key="5">
    <source>
        <dbReference type="ARBA" id="ARBA00022825"/>
    </source>
</evidence>
<feature type="domain" description="LD-carboxypeptidase N-terminal" evidence="6">
    <location>
        <begin position="57"/>
        <end position="174"/>
    </location>
</feature>
<dbReference type="InterPro" id="IPR027478">
    <property type="entry name" value="LdcA_N"/>
</dbReference>
<dbReference type="CDD" id="cd07025">
    <property type="entry name" value="Peptidase_S66"/>
    <property type="match status" value="1"/>
</dbReference>
<dbReference type="Gene3D" id="3.50.30.60">
    <property type="entry name" value="LD-carboxypeptidase A C-terminal domain-like"/>
    <property type="match status" value="1"/>
</dbReference>
<evidence type="ECO:0000313" key="9">
    <source>
        <dbReference type="Proteomes" id="UP001248819"/>
    </source>
</evidence>
<dbReference type="Pfam" id="PF17676">
    <property type="entry name" value="Peptidase_S66C"/>
    <property type="match status" value="1"/>
</dbReference>
<dbReference type="InterPro" id="IPR027461">
    <property type="entry name" value="Carboxypeptidase_A_C_sf"/>
</dbReference>
<evidence type="ECO:0000256" key="3">
    <source>
        <dbReference type="ARBA" id="ARBA00022670"/>
    </source>
</evidence>
<dbReference type="Pfam" id="PF02016">
    <property type="entry name" value="Peptidase_S66"/>
    <property type="match status" value="1"/>
</dbReference>
<organism evidence="8 9">
    <name type="scientific">Autumnicola edwardsiae</name>
    <dbReference type="NCBI Taxonomy" id="3075594"/>
    <lineage>
        <taxon>Bacteria</taxon>
        <taxon>Pseudomonadati</taxon>
        <taxon>Bacteroidota</taxon>
        <taxon>Flavobacteriia</taxon>
        <taxon>Flavobacteriales</taxon>
        <taxon>Flavobacteriaceae</taxon>
        <taxon>Autumnicola</taxon>
    </lineage>
</organism>
<dbReference type="PIRSF" id="PIRSF028757">
    <property type="entry name" value="LD-carboxypeptidase"/>
    <property type="match status" value="1"/>
</dbReference>
<dbReference type="SUPFAM" id="SSF52317">
    <property type="entry name" value="Class I glutamine amidotransferase-like"/>
    <property type="match status" value="1"/>
</dbReference>
<gene>
    <name evidence="8" type="ORF">RM529_00965</name>
</gene>
<evidence type="ECO:0000259" key="7">
    <source>
        <dbReference type="Pfam" id="PF17676"/>
    </source>
</evidence>
<dbReference type="InterPro" id="IPR040449">
    <property type="entry name" value="Peptidase_S66_N"/>
</dbReference>
<accession>A0ABU3CQR8</accession>
<feature type="domain" description="LD-carboxypeptidase C-terminal" evidence="7">
    <location>
        <begin position="227"/>
        <end position="345"/>
    </location>
</feature>
<comment type="similarity">
    <text evidence="1">Belongs to the peptidase S66 family.</text>
</comment>
<evidence type="ECO:0000313" key="8">
    <source>
        <dbReference type="EMBL" id="MDT0648694.1"/>
    </source>
</evidence>
<proteinExistence type="inferred from homology"/>
<protein>
    <submittedName>
        <fullName evidence="8">LD-carboxypeptidase</fullName>
    </submittedName>
</protein>
<evidence type="ECO:0000256" key="4">
    <source>
        <dbReference type="ARBA" id="ARBA00022801"/>
    </source>
</evidence>
<sequence length="360" mass="39221">MSNFDKSQPSKMERRKFIQNIGTAGMAIPLSSFSTSTNFSNSEEIIRPKALKEGDTIGIVSPASAIFESEPYEIARESFEAMGLKVKFGEFTKSRYGHLAGTDEERAGELNEMFGDPSIMAIIALRGGSGSARILDKLDYNLIKKNPKIFIGYSDITALHLAIFQKTGLVTFHGPAAVSTWNSFSTNHLKKLLFEKEMLTLKNPSDKGDELTQTENRIRTINPGKAKGKLLGGNLSVLTGIMGTEYFPKDWKGKILYIEDIGEKIYAVDRMMSQLRLGGVLEQISGFVFGKCSDCGPGGSGFGSLTLEEVINSYIEPLNVPAFTGAMIGHIDDNVTIPNGIAAEIDAEEGTIRLLNAAVR</sequence>
<dbReference type="RefSeq" id="WP_311482873.1">
    <property type="nucleotide sequence ID" value="NZ_JAVRHP010000003.1"/>
</dbReference>
<evidence type="ECO:0000256" key="1">
    <source>
        <dbReference type="ARBA" id="ARBA00010233"/>
    </source>
</evidence>
<evidence type="ECO:0000259" key="6">
    <source>
        <dbReference type="Pfam" id="PF02016"/>
    </source>
</evidence>
<dbReference type="InterPro" id="IPR003507">
    <property type="entry name" value="S66_fam"/>
</dbReference>
<dbReference type="Proteomes" id="UP001248819">
    <property type="component" value="Unassembled WGS sequence"/>
</dbReference>
<dbReference type="PANTHER" id="PTHR30237:SF2">
    <property type="entry name" value="MUREIN TETRAPEPTIDE CARBOXYPEPTIDASE"/>
    <property type="match status" value="1"/>
</dbReference>
<reference evidence="8 9" key="1">
    <citation type="submission" date="2023-09" db="EMBL/GenBank/DDBJ databases">
        <authorList>
            <person name="Rey-Velasco X."/>
        </authorList>
    </citation>
    <scope>NUCLEOTIDE SEQUENCE [LARGE SCALE GENOMIC DNA]</scope>
    <source>
        <strain evidence="8 9">F297</strain>
    </source>
</reference>
<keyword evidence="4" id="KW-0378">Hydrolase</keyword>
<evidence type="ECO:0000256" key="2">
    <source>
        <dbReference type="ARBA" id="ARBA00022645"/>
    </source>
</evidence>
<dbReference type="SUPFAM" id="SSF141986">
    <property type="entry name" value="LD-carboxypeptidase A C-terminal domain-like"/>
    <property type="match status" value="1"/>
</dbReference>
<dbReference type="EMBL" id="JAVRHP010000003">
    <property type="protein sequence ID" value="MDT0648694.1"/>
    <property type="molecule type" value="Genomic_DNA"/>
</dbReference>
<dbReference type="InterPro" id="IPR040921">
    <property type="entry name" value="Peptidase_S66C"/>
</dbReference>
<keyword evidence="5" id="KW-0720">Serine protease</keyword>